<organism evidence="5 6">
    <name type="scientific">Sinorhizobium garamanticum</name>
    <dbReference type="NCBI Taxonomy" id="680247"/>
    <lineage>
        <taxon>Bacteria</taxon>
        <taxon>Pseudomonadati</taxon>
        <taxon>Pseudomonadota</taxon>
        <taxon>Alphaproteobacteria</taxon>
        <taxon>Hyphomicrobiales</taxon>
        <taxon>Rhizobiaceae</taxon>
        <taxon>Sinorhizobium/Ensifer group</taxon>
        <taxon>Sinorhizobium</taxon>
    </lineage>
</organism>
<dbReference type="SMART" id="SM00342">
    <property type="entry name" value="HTH_ARAC"/>
    <property type="match status" value="1"/>
</dbReference>
<dbReference type="InterPro" id="IPR050204">
    <property type="entry name" value="AraC_XylS_family_regulators"/>
</dbReference>
<reference evidence="5 6" key="1">
    <citation type="submission" date="2023-03" db="EMBL/GenBank/DDBJ databases">
        <authorList>
            <person name="Kaur S."/>
            <person name="Espinosa-Saiz D."/>
            <person name="Velazquez E."/>
            <person name="Menendez E."/>
            <person name="diCenzo G.C."/>
        </authorList>
    </citation>
    <scope>NUCLEOTIDE SEQUENCE [LARGE SCALE GENOMIC DNA]</scope>
    <source>
        <strain evidence="5 6">LMG 24692</strain>
    </source>
</reference>
<dbReference type="Pfam" id="PF12833">
    <property type="entry name" value="HTH_18"/>
    <property type="match status" value="1"/>
</dbReference>
<evidence type="ECO:0000313" key="5">
    <source>
        <dbReference type="EMBL" id="WEX86833.1"/>
    </source>
</evidence>
<keyword evidence="1" id="KW-0805">Transcription regulation</keyword>
<keyword evidence="6" id="KW-1185">Reference proteome</keyword>
<feature type="domain" description="HTH araC/xylS-type" evidence="4">
    <location>
        <begin position="160"/>
        <end position="260"/>
    </location>
</feature>
<dbReference type="PANTHER" id="PTHR46796:SF15">
    <property type="entry name" value="BLL1074 PROTEIN"/>
    <property type="match status" value="1"/>
</dbReference>
<gene>
    <name evidence="5" type="ORF">PZN02_003166</name>
</gene>
<dbReference type="EMBL" id="CP120373">
    <property type="protein sequence ID" value="WEX86833.1"/>
    <property type="molecule type" value="Genomic_DNA"/>
</dbReference>
<evidence type="ECO:0000259" key="4">
    <source>
        <dbReference type="PROSITE" id="PS01124"/>
    </source>
</evidence>
<dbReference type="Proteomes" id="UP001229355">
    <property type="component" value="Chromosome 1"/>
</dbReference>
<protein>
    <submittedName>
        <fullName evidence="5">Helix-turn-helix domain-containing protein</fullName>
    </submittedName>
</protein>
<keyword evidence="2" id="KW-0238">DNA-binding</keyword>
<evidence type="ECO:0000313" key="6">
    <source>
        <dbReference type="Proteomes" id="UP001229355"/>
    </source>
</evidence>
<dbReference type="PANTHER" id="PTHR46796">
    <property type="entry name" value="HTH-TYPE TRANSCRIPTIONAL ACTIVATOR RHAS-RELATED"/>
    <property type="match status" value="1"/>
</dbReference>
<dbReference type="InterPro" id="IPR018060">
    <property type="entry name" value="HTH_AraC"/>
</dbReference>
<dbReference type="Pfam" id="PF20240">
    <property type="entry name" value="DUF6597"/>
    <property type="match status" value="1"/>
</dbReference>
<name>A0ABY8DCY4_9HYPH</name>
<dbReference type="InterPro" id="IPR046532">
    <property type="entry name" value="DUF6597"/>
</dbReference>
<proteinExistence type="predicted"/>
<evidence type="ECO:0000256" key="3">
    <source>
        <dbReference type="ARBA" id="ARBA00023163"/>
    </source>
</evidence>
<sequence length="279" mass="30370">MKEIPQDPPDCPGLAQSRGIYREQASSGALAGDVKCFWTHHLHEPARVAVVPDGCVDIIWISGGLAVVGPDKVAAFPQLVAGETVVGARFRIGSAASWLRTPLDGITGKTVPLDAFWGREARVLEAQMAEATDAAARIAVLRAALQSLLPTVKPPSAEITACVSLLENDRISSVEPIRTLVQETGTSERTLRRRCREHFGYGAKTLDRILRLLRFLVACGARPQSALATLALDAGYADQAHLSREARELTSLTPGDIQKQLAYVMQDFRKVRQLAYHER</sequence>
<accession>A0ABY8DCY4</accession>
<keyword evidence="3" id="KW-0804">Transcription</keyword>
<evidence type="ECO:0000256" key="1">
    <source>
        <dbReference type="ARBA" id="ARBA00023015"/>
    </source>
</evidence>
<dbReference type="PROSITE" id="PS01124">
    <property type="entry name" value="HTH_ARAC_FAMILY_2"/>
    <property type="match status" value="1"/>
</dbReference>
<evidence type="ECO:0000256" key="2">
    <source>
        <dbReference type="ARBA" id="ARBA00023125"/>
    </source>
</evidence>
<dbReference type="RefSeq" id="WP_280658902.1">
    <property type="nucleotide sequence ID" value="NZ_CP120373.1"/>
</dbReference>
<dbReference type="Gene3D" id="1.10.10.60">
    <property type="entry name" value="Homeodomain-like"/>
    <property type="match status" value="1"/>
</dbReference>